<feature type="region of interest" description="Disordered" evidence="1">
    <location>
        <begin position="163"/>
        <end position="185"/>
    </location>
</feature>
<comment type="caution">
    <text evidence="2">The sequence shown here is derived from an EMBL/GenBank/DDBJ whole genome shotgun (WGS) entry which is preliminary data.</text>
</comment>
<dbReference type="Proteomes" id="UP001365542">
    <property type="component" value="Unassembled WGS sequence"/>
</dbReference>
<keyword evidence="3" id="KW-1185">Reference proteome</keyword>
<sequence length="654" mass="74918">MAYYCPEIAVTAATDPAFKIQGLRSLTWSHSPRPLHVAARESKTRQHSLYNILQTRTTAPPEPSFFFDDFASLSVTSMPSVPRNYDIWHDIISYLENDKSSLLALCLVDKGMYDVASRFLWRNVNLRTKSAPQARFNSAIRVLMDRRRYHASCVRSLRISSSSTSKFGSRGQSPTVSPTSPVGRPDTSARYLTELCMRFRAQVVDVLPRLTNLKSFEWSTSVHIDPAILLALRLHPTLRKLDLCPGSDQSWYSPPLLDEPRQFSLQMIASTRLKSLTLTLPNLLSEKCWVFEPYQEISNICWDLTELLRNAPSLNTLSLRLRPVYNPATATAPLLFTANGAQLAAATKTQQDFESDLLHEIHELIDRHRSNFCFRVTGLDSDGMWDFFEKGHTLPRVTSLTILDSPSNGRFNKYSTLRSMDPDSVTNDFMSGERVLYDYEYRSNGKLLIRDCSHLQLALLKKYRKELTELDIEFPNVDVKLIMLPKLVKLRTGICTTPGIEWEVSKMNEIPKRCKNLRHLELHVPWDWKYWRLLWRQRDNPAFERLLEGYHALKSLCISVVRPFEYVNSMSVPLDREASAAKLQAMRTRDVLPSSKFVPWLLKTYPYLETLQVGSGAPVAVHTGVRMSMERLVYALDAFKVSSLPWEPIEGVFL</sequence>
<evidence type="ECO:0000313" key="2">
    <source>
        <dbReference type="EMBL" id="KAK6533331.1"/>
    </source>
</evidence>
<protein>
    <recommendedName>
        <fullName evidence="4">F-box domain-containing protein</fullName>
    </recommendedName>
</protein>
<dbReference type="EMBL" id="JAVHJO010000011">
    <property type="protein sequence ID" value="KAK6533331.1"/>
    <property type="molecule type" value="Genomic_DNA"/>
</dbReference>
<feature type="compositionally biased region" description="Low complexity" evidence="1">
    <location>
        <begin position="163"/>
        <end position="173"/>
    </location>
</feature>
<accession>A0AAV9X2V5</accession>
<organism evidence="2 3">
    <name type="scientific">Orbilia ellipsospora</name>
    <dbReference type="NCBI Taxonomy" id="2528407"/>
    <lineage>
        <taxon>Eukaryota</taxon>
        <taxon>Fungi</taxon>
        <taxon>Dikarya</taxon>
        <taxon>Ascomycota</taxon>
        <taxon>Pezizomycotina</taxon>
        <taxon>Orbiliomycetes</taxon>
        <taxon>Orbiliales</taxon>
        <taxon>Orbiliaceae</taxon>
        <taxon>Orbilia</taxon>
    </lineage>
</organism>
<evidence type="ECO:0000313" key="3">
    <source>
        <dbReference type="Proteomes" id="UP001365542"/>
    </source>
</evidence>
<evidence type="ECO:0008006" key="4">
    <source>
        <dbReference type="Google" id="ProtNLM"/>
    </source>
</evidence>
<dbReference type="AlphaFoldDB" id="A0AAV9X2V5"/>
<evidence type="ECO:0000256" key="1">
    <source>
        <dbReference type="SAM" id="MobiDB-lite"/>
    </source>
</evidence>
<reference evidence="2 3" key="1">
    <citation type="submission" date="2019-10" db="EMBL/GenBank/DDBJ databases">
        <authorList>
            <person name="Palmer J.M."/>
        </authorList>
    </citation>
    <scope>NUCLEOTIDE SEQUENCE [LARGE SCALE GENOMIC DNA]</scope>
    <source>
        <strain evidence="2 3">TWF694</strain>
    </source>
</reference>
<proteinExistence type="predicted"/>
<name>A0AAV9X2V5_9PEZI</name>
<gene>
    <name evidence="2" type="ORF">TWF694_002283</name>
</gene>